<keyword evidence="3" id="KW-0804">Transcription</keyword>
<evidence type="ECO:0000313" key="6">
    <source>
        <dbReference type="EMBL" id="SDB75652.1"/>
    </source>
</evidence>
<gene>
    <name evidence="6" type="ORF">SAMN05192581_100359</name>
</gene>
<name>A0A1G6G126_BACOV</name>
<dbReference type="RefSeq" id="WP_074556689.1">
    <property type="nucleotide sequence ID" value="NZ_FMYE01000003.1"/>
</dbReference>
<dbReference type="SUPFAM" id="SSF50998">
    <property type="entry name" value="Quinoprotein alcohol dehydrogenase-like"/>
    <property type="match status" value="1"/>
</dbReference>
<organism evidence="6 7">
    <name type="scientific">Bacteroides ovatus</name>
    <dbReference type="NCBI Taxonomy" id="28116"/>
    <lineage>
        <taxon>Bacteria</taxon>
        <taxon>Pseudomonadati</taxon>
        <taxon>Bacteroidota</taxon>
        <taxon>Bacteroidia</taxon>
        <taxon>Bacteroidales</taxon>
        <taxon>Bacteroidaceae</taxon>
        <taxon>Bacteroides</taxon>
    </lineage>
</organism>
<sequence length="863" mass="99640">MITNSLRNIRILLCLFFCFRMTPFIYAGEFLFTTINASQGLSDNQIRYILQLPDGRMVFTTSGNVNLYDGVHFSYLHRTTEYVYPLNQYNGHYRIYQSEDSLLWIKDTHKLMCIDLYREEYIPDLDAYFKNRKIQAPVEDLFVDDSGHIWLLIANELLELNNKTRITLPGKYSGKLQDLNADSTSLYLFYDTGEVSCYHIADQKTVYNIAAYPTSEQAEYQNTSLVVKSADGFYQLRNGRKGGLFYFNSHKRTWKKLFEQNYTLNTLIITPNGEKAYISCVHGFWIIDLHTGTQKYIPLLETGNRQIVSTEISTVFQDRQGGLWLGTFNRGLLYHHPSMHKLTNIGRNAFPVSPEEEINIESFAEDKDGNIYLKAHSRVYRLTVNEQKSHVLKSAAIPTISPEILNRLNTPRNCYFRNKVYHTLYTDTRGWTWAGTPDGLELFTSENDSIPRTFYRENGLSNNFIQSIIEDKYRDIWVTTSNGVTRIHINPENKNISFTRFNQLDGALDGEYIKDAVFSSSDGTLYLGGIDGFNIFHPDKDSIHPMLPDPPVFTALRLYGEKVNTGKEYGNRIILSKAAPYTTEIELDYNQNFLTFEFSALNYINHERTYYRYQLEGIDPQWMSTFAGRQGNATVGKGLLQAVYTNLPPGDYTFKVMASDNPLQWNGKVTAIKLTIHAPWWKTTTAYILYAVILLLIVFTGIRLYIYWSRKEMERKHKEEILLLRIRNLIEQNNSLTCSIEETSPDHQQQDTEESAFLAQAIKLVEQNLHVNGYSVEQLSRDLCMERTGLYRKLVTMLDQSPSLFIRNIRLQRAAQLITEGKLSITEIAEHTGFSSSSYLSKCFQEMYGCRPSEYAEKVKKST</sequence>
<keyword evidence="1" id="KW-0805">Transcription regulation</keyword>
<dbReference type="InterPro" id="IPR011123">
    <property type="entry name" value="Y_Y_Y"/>
</dbReference>
<evidence type="ECO:0000256" key="1">
    <source>
        <dbReference type="ARBA" id="ARBA00023015"/>
    </source>
</evidence>
<dbReference type="Pfam" id="PF12833">
    <property type="entry name" value="HTH_18"/>
    <property type="match status" value="1"/>
</dbReference>
<dbReference type="InterPro" id="IPR018060">
    <property type="entry name" value="HTH_AraC"/>
</dbReference>
<dbReference type="Gene3D" id="1.10.10.60">
    <property type="entry name" value="Homeodomain-like"/>
    <property type="match status" value="1"/>
</dbReference>
<dbReference type="InterPro" id="IPR011110">
    <property type="entry name" value="Reg_prop"/>
</dbReference>
<dbReference type="PANTHER" id="PTHR43280:SF2">
    <property type="entry name" value="HTH-TYPE TRANSCRIPTIONAL REGULATOR EXSA"/>
    <property type="match status" value="1"/>
</dbReference>
<proteinExistence type="predicted"/>
<dbReference type="InterPro" id="IPR009057">
    <property type="entry name" value="Homeodomain-like_sf"/>
</dbReference>
<dbReference type="AlphaFoldDB" id="A0A1G6G126"/>
<feature type="transmembrane region" description="Helical" evidence="4">
    <location>
        <begin position="687"/>
        <end position="708"/>
    </location>
</feature>
<reference evidence="6 7" key="1">
    <citation type="submission" date="2016-10" db="EMBL/GenBank/DDBJ databases">
        <authorList>
            <person name="de Groot N.N."/>
        </authorList>
    </citation>
    <scope>NUCLEOTIDE SEQUENCE [LARGE SCALE GENOMIC DNA]</scope>
    <source>
        <strain evidence="6 7">NLAE-zl-C500</strain>
    </source>
</reference>
<dbReference type="PROSITE" id="PS01124">
    <property type="entry name" value="HTH_ARAC_FAMILY_2"/>
    <property type="match status" value="1"/>
</dbReference>
<protein>
    <submittedName>
        <fullName evidence="6">Transcriptional regulator, AraC family</fullName>
    </submittedName>
</protein>
<dbReference type="GO" id="GO:0003700">
    <property type="term" value="F:DNA-binding transcription factor activity"/>
    <property type="evidence" value="ECO:0007669"/>
    <property type="project" value="InterPro"/>
</dbReference>
<keyword evidence="4" id="KW-0472">Membrane</keyword>
<keyword evidence="4" id="KW-0812">Transmembrane</keyword>
<dbReference type="Proteomes" id="UP000183670">
    <property type="component" value="Unassembled WGS sequence"/>
</dbReference>
<evidence type="ECO:0000256" key="2">
    <source>
        <dbReference type="ARBA" id="ARBA00023125"/>
    </source>
</evidence>
<dbReference type="SUPFAM" id="SSF63829">
    <property type="entry name" value="Calcium-dependent phosphotriesterase"/>
    <property type="match status" value="1"/>
</dbReference>
<feature type="domain" description="HTH araC/xylS-type" evidence="5">
    <location>
        <begin position="759"/>
        <end position="858"/>
    </location>
</feature>
<dbReference type="InterPro" id="IPR011047">
    <property type="entry name" value="Quinoprotein_ADH-like_sf"/>
</dbReference>
<dbReference type="Pfam" id="PF07495">
    <property type="entry name" value="Y_Y_Y"/>
    <property type="match status" value="1"/>
</dbReference>
<evidence type="ECO:0000256" key="4">
    <source>
        <dbReference type="SAM" id="Phobius"/>
    </source>
</evidence>
<evidence type="ECO:0000259" key="5">
    <source>
        <dbReference type="PROSITE" id="PS01124"/>
    </source>
</evidence>
<dbReference type="Gene3D" id="2.130.10.10">
    <property type="entry name" value="YVTN repeat-like/Quinoprotein amine dehydrogenase"/>
    <property type="match status" value="2"/>
</dbReference>
<keyword evidence="2" id="KW-0238">DNA-binding</keyword>
<dbReference type="SMART" id="SM00342">
    <property type="entry name" value="HTH_ARAC"/>
    <property type="match status" value="1"/>
</dbReference>
<keyword evidence="4" id="KW-1133">Transmembrane helix</keyword>
<dbReference type="InterPro" id="IPR013783">
    <property type="entry name" value="Ig-like_fold"/>
</dbReference>
<evidence type="ECO:0000256" key="3">
    <source>
        <dbReference type="ARBA" id="ARBA00023163"/>
    </source>
</evidence>
<dbReference type="SUPFAM" id="SSF46689">
    <property type="entry name" value="Homeodomain-like"/>
    <property type="match status" value="1"/>
</dbReference>
<dbReference type="EMBL" id="FMYE01000003">
    <property type="protein sequence ID" value="SDB75652.1"/>
    <property type="molecule type" value="Genomic_DNA"/>
</dbReference>
<dbReference type="Pfam" id="PF07494">
    <property type="entry name" value="Reg_prop"/>
    <property type="match status" value="2"/>
</dbReference>
<dbReference type="Gene3D" id="2.60.40.10">
    <property type="entry name" value="Immunoglobulins"/>
    <property type="match status" value="1"/>
</dbReference>
<dbReference type="GO" id="GO:0043565">
    <property type="term" value="F:sequence-specific DNA binding"/>
    <property type="evidence" value="ECO:0007669"/>
    <property type="project" value="InterPro"/>
</dbReference>
<evidence type="ECO:0000313" key="7">
    <source>
        <dbReference type="Proteomes" id="UP000183670"/>
    </source>
</evidence>
<accession>A0A1G6G126</accession>
<dbReference type="InterPro" id="IPR015943">
    <property type="entry name" value="WD40/YVTN_repeat-like_dom_sf"/>
</dbReference>
<dbReference type="PANTHER" id="PTHR43280">
    <property type="entry name" value="ARAC-FAMILY TRANSCRIPTIONAL REGULATOR"/>
    <property type="match status" value="1"/>
</dbReference>